<dbReference type="EMBL" id="AP019779">
    <property type="protein sequence ID" value="BBL61509.1"/>
    <property type="molecule type" value="Genomic_DNA"/>
</dbReference>
<keyword evidence="2" id="KW-1185">Reference proteome</keyword>
<evidence type="ECO:0000313" key="2">
    <source>
        <dbReference type="Proteomes" id="UP000825015"/>
    </source>
</evidence>
<organism evidence="1 2">
    <name type="scientific">Methanobrevibacter arboriphilus</name>
    <dbReference type="NCBI Taxonomy" id="39441"/>
    <lineage>
        <taxon>Archaea</taxon>
        <taxon>Methanobacteriati</taxon>
        <taxon>Methanobacteriota</taxon>
        <taxon>Methanomada group</taxon>
        <taxon>Methanobacteria</taxon>
        <taxon>Methanobacteriales</taxon>
        <taxon>Methanobacteriaceae</taxon>
        <taxon>Methanobrevibacter</taxon>
    </lineage>
</organism>
<accession>A0ACA8R1W5</accession>
<protein>
    <submittedName>
        <fullName evidence="1">Uncharacterized protein</fullName>
    </submittedName>
</protein>
<name>A0ACA8R1W5_METAZ</name>
<sequence length="151" mass="16722">MGAILSELKTRVSVKTDTSQIDKTINSIDNDVFAPAISILKNIKSKIENDVPNALSNRVAERIRSYQEQFIWMNGTVDTTQMVNTIFVEPSAQGEVDVGATALSEDGFPYPIVIELGSVKYEGKPFAEPSLNYIQKDIQKIGWEVVRSKLG</sequence>
<gene>
    <name evidence="1" type="ORF">MarbSA_05490</name>
</gene>
<proteinExistence type="predicted"/>
<evidence type="ECO:0000313" key="1">
    <source>
        <dbReference type="EMBL" id="BBL61509.1"/>
    </source>
</evidence>
<dbReference type="Proteomes" id="UP000825015">
    <property type="component" value="Chromosome"/>
</dbReference>
<reference evidence="1" key="1">
    <citation type="submission" date="2019-06" db="EMBL/GenBank/DDBJ databases">
        <title>Complete genome sequence of Methanobrevibacter arboriphilus strain SA.</title>
        <authorList>
            <person name="Asakawa S."/>
        </authorList>
    </citation>
    <scope>NUCLEOTIDE SEQUENCE</scope>
    <source>
        <strain evidence="1">SA</strain>
    </source>
</reference>